<evidence type="ECO:0000313" key="5">
    <source>
        <dbReference type="RefSeq" id="XP_035828908.1"/>
    </source>
</evidence>
<name>A0ABM1W2L7_APLCA</name>
<dbReference type="RefSeq" id="XP_012944905.1">
    <property type="nucleotide sequence ID" value="XM_013089451.2"/>
</dbReference>
<evidence type="ECO:0000313" key="8">
    <source>
        <dbReference type="RefSeq" id="XP_035828911.1"/>
    </source>
</evidence>
<evidence type="ECO:0000259" key="1">
    <source>
        <dbReference type="Pfam" id="PF25273"/>
    </source>
</evidence>
<dbReference type="PANTHER" id="PTHR34415:SF1">
    <property type="entry name" value="INTEGRASE CATALYTIC DOMAIN-CONTAINING PROTEIN"/>
    <property type="match status" value="1"/>
</dbReference>
<dbReference type="RefSeq" id="XP_012944902.1">
    <property type="nucleotide sequence ID" value="XM_013089448.2"/>
</dbReference>
<dbReference type="Pfam" id="PF25273">
    <property type="entry name" value="DUF7869"/>
    <property type="match status" value="1"/>
</dbReference>
<dbReference type="Proteomes" id="UP000694888">
    <property type="component" value="Unplaced"/>
</dbReference>
<accession>A0ABM1W2L7</accession>
<evidence type="ECO:0000313" key="2">
    <source>
        <dbReference type="Proteomes" id="UP000694888"/>
    </source>
</evidence>
<sequence length="271" mass="30687">MTPNKLILNWRTWKFSVASSSWFRLGVPSTGKRWQRPRLLSPSMSYKVNYLIDEGVLVGKGSNTVISLLHHFFETHGLGESAVSLHCDKCSGQNKSGFVLTYLRRRVLRGLHKEIILNFMIAGHTKFSPDLCFGLLKRKFQRAEVHCLEGMCRVVEESSSVNVPQLAETEDGTVSVLTYNWQTFVADFRTVPGMKKIHYFCFAADHPGVVKHAESFGDPLVSMTLLRGTMKQGFLSILPAPGLSQQRREYLYNSIREFVTDDKKDITCPPP</sequence>
<organism evidence="2 7">
    <name type="scientific">Aplysia californica</name>
    <name type="common">California sea hare</name>
    <dbReference type="NCBI Taxonomy" id="6500"/>
    <lineage>
        <taxon>Eukaryota</taxon>
        <taxon>Metazoa</taxon>
        <taxon>Spiralia</taxon>
        <taxon>Lophotrochozoa</taxon>
        <taxon>Mollusca</taxon>
        <taxon>Gastropoda</taxon>
        <taxon>Heterobranchia</taxon>
        <taxon>Euthyneura</taxon>
        <taxon>Tectipleura</taxon>
        <taxon>Aplysiida</taxon>
        <taxon>Aplysioidea</taxon>
        <taxon>Aplysiidae</taxon>
        <taxon>Aplysia</taxon>
    </lineage>
</organism>
<reference evidence="3 4" key="1">
    <citation type="submission" date="2025-05" db="UniProtKB">
        <authorList>
            <consortium name="RefSeq"/>
        </authorList>
    </citation>
    <scope>IDENTIFICATION</scope>
</reference>
<dbReference type="RefSeq" id="XP_035828909.1">
    <property type="nucleotide sequence ID" value="XM_035973016.1"/>
</dbReference>
<dbReference type="GeneID" id="101851232"/>
<dbReference type="RefSeq" id="XP_035828911.1">
    <property type="nucleotide sequence ID" value="XM_035973018.1"/>
</dbReference>
<dbReference type="RefSeq" id="XP_035828912.1">
    <property type="nucleotide sequence ID" value="XM_035973019.1"/>
</dbReference>
<feature type="domain" description="DUF7869" evidence="1">
    <location>
        <begin position="60"/>
        <end position="209"/>
    </location>
</feature>
<evidence type="ECO:0000313" key="6">
    <source>
        <dbReference type="RefSeq" id="XP_035828909.1"/>
    </source>
</evidence>
<proteinExistence type="predicted"/>
<protein>
    <submittedName>
        <fullName evidence="3 4">Uncharacterized protein LOC101851232 isoform X1</fullName>
    </submittedName>
</protein>
<gene>
    <name evidence="3 4 5 6 7 8 9" type="primary">LOC101851232</name>
</gene>
<evidence type="ECO:0000313" key="9">
    <source>
        <dbReference type="RefSeq" id="XP_035828912.1"/>
    </source>
</evidence>
<evidence type="ECO:0000313" key="7">
    <source>
        <dbReference type="RefSeq" id="XP_035828910.1"/>
    </source>
</evidence>
<dbReference type="InterPro" id="IPR057191">
    <property type="entry name" value="DUF7869"/>
</dbReference>
<keyword evidence="2" id="KW-1185">Reference proteome</keyword>
<evidence type="ECO:0000313" key="3">
    <source>
        <dbReference type="RefSeq" id="XP_012944902.1"/>
    </source>
</evidence>
<dbReference type="RefSeq" id="XP_035828910.1">
    <property type="nucleotide sequence ID" value="XM_035973017.1"/>
</dbReference>
<evidence type="ECO:0000313" key="4">
    <source>
        <dbReference type="RefSeq" id="XP_012944905.1"/>
    </source>
</evidence>
<dbReference type="PANTHER" id="PTHR34415">
    <property type="entry name" value="INTEGRASE CATALYTIC DOMAIN-CONTAINING PROTEIN"/>
    <property type="match status" value="1"/>
</dbReference>
<dbReference type="RefSeq" id="XP_035828908.1">
    <property type="nucleotide sequence ID" value="XM_035973015.1"/>
</dbReference>